<dbReference type="AlphaFoldDB" id="A0AAP4EXP7"/>
<dbReference type="Proteomes" id="UP001300383">
    <property type="component" value="Unassembled WGS sequence"/>
</dbReference>
<evidence type="ECO:0000313" key="11">
    <source>
        <dbReference type="EMBL" id="MDI9242754.1"/>
    </source>
</evidence>
<dbReference type="GO" id="GO:0005737">
    <property type="term" value="C:cytoplasm"/>
    <property type="evidence" value="ECO:0007669"/>
    <property type="project" value="UniProtKB-SubCell"/>
</dbReference>
<dbReference type="HAMAP" id="MF_00542">
    <property type="entry name" value="Butyrate_kinase"/>
    <property type="match status" value="1"/>
</dbReference>
<keyword evidence="5 9" id="KW-0547">Nucleotide-binding</keyword>
<name>A0AAP4EXP7_9FIRM</name>
<dbReference type="PRINTS" id="PR00471">
    <property type="entry name" value="ACETATEKNASE"/>
</dbReference>
<dbReference type="GO" id="GO:0047761">
    <property type="term" value="F:butyrate kinase activity"/>
    <property type="evidence" value="ECO:0007669"/>
    <property type="project" value="UniProtKB-UniRule"/>
</dbReference>
<comment type="caution">
    <text evidence="11">The sequence shown here is derived from an EMBL/GenBank/DDBJ whole genome shotgun (WGS) entry which is preliminary data.</text>
</comment>
<evidence type="ECO:0000256" key="5">
    <source>
        <dbReference type="ARBA" id="ARBA00022741"/>
    </source>
</evidence>
<evidence type="ECO:0000256" key="6">
    <source>
        <dbReference type="ARBA" id="ARBA00022777"/>
    </source>
</evidence>
<keyword evidence="3 9" id="KW-0963">Cytoplasm</keyword>
<dbReference type="InterPro" id="IPR043129">
    <property type="entry name" value="ATPase_NBD"/>
</dbReference>
<evidence type="ECO:0000256" key="4">
    <source>
        <dbReference type="ARBA" id="ARBA00022679"/>
    </source>
</evidence>
<evidence type="ECO:0000256" key="8">
    <source>
        <dbReference type="ARBA" id="ARBA00048596"/>
    </source>
</evidence>
<dbReference type="PANTHER" id="PTHR21060">
    <property type="entry name" value="ACETATE KINASE"/>
    <property type="match status" value="1"/>
</dbReference>
<dbReference type="CDD" id="cd24011">
    <property type="entry name" value="ASKHA_NBD_BK"/>
    <property type="match status" value="1"/>
</dbReference>
<dbReference type="GO" id="GO:0006083">
    <property type="term" value="P:acetate metabolic process"/>
    <property type="evidence" value="ECO:0007669"/>
    <property type="project" value="TreeGrafter"/>
</dbReference>
<accession>A0AAP4EXP7</accession>
<dbReference type="PANTHER" id="PTHR21060:SF3">
    <property type="entry name" value="BUTYRATE KINASE 2-RELATED"/>
    <property type="match status" value="1"/>
</dbReference>
<keyword evidence="6 9" id="KW-0418">Kinase</keyword>
<sequence>MNTYRILVINPGSTSTKLSMFENEKCLFTQDVFHDSSVLKEFLTINDQLPYRMEVVRSFLKDGAIDLHGVDAIVGRGGGCYSVTGGVYRIDDCLIEDTRMARGGLYHSSMLGVQMAAELNREYGGIMLMMDPPVVDELCDLARVTGVDGVYRTAVSHALNLKATARKHAASIGRRYEDCNFIVCHIDGGISVTAHQKGRMIDGNDAGGGEGPFTPTRMGSMAVTDVLRLLDSKTREEFKSLCSQTGGFGSYYGTSNSDYIHELVKAGDKKAVRIWRAMIYQVIKYIGSMSTVLKGEVDGILLTGGLLRFPDVEEQIKESCQWIAPVTAYPGEFEQEAMALGALRVLRGEEEARTYTGKPVWDGFEDDA</sequence>
<dbReference type="GO" id="GO:0005524">
    <property type="term" value="F:ATP binding"/>
    <property type="evidence" value="ECO:0007669"/>
    <property type="project" value="UniProtKB-KW"/>
</dbReference>
<evidence type="ECO:0000256" key="10">
    <source>
        <dbReference type="RuleBase" id="RU003835"/>
    </source>
</evidence>
<organism evidence="11 12">
    <name type="scientific">Fusibacillus kribbianus</name>
    <dbReference type="NCBI Taxonomy" id="3044208"/>
    <lineage>
        <taxon>Bacteria</taxon>
        <taxon>Bacillati</taxon>
        <taxon>Bacillota</taxon>
        <taxon>Clostridia</taxon>
        <taxon>Lachnospirales</taxon>
        <taxon>Lachnospiraceae</taxon>
        <taxon>Fusibacillus</taxon>
    </lineage>
</organism>
<evidence type="ECO:0000256" key="9">
    <source>
        <dbReference type="HAMAP-Rule" id="MF_00542"/>
    </source>
</evidence>
<keyword evidence="12" id="KW-1185">Reference proteome</keyword>
<dbReference type="InterPro" id="IPR023865">
    <property type="entry name" value="Aliphatic_acid_kinase_CS"/>
</dbReference>
<comment type="catalytic activity">
    <reaction evidence="8 9">
        <text>butanoate + ATP = butanoyl phosphate + ADP</text>
        <dbReference type="Rhea" id="RHEA:13585"/>
        <dbReference type="ChEBI" id="CHEBI:17968"/>
        <dbReference type="ChEBI" id="CHEBI:30616"/>
        <dbReference type="ChEBI" id="CHEBI:58079"/>
        <dbReference type="ChEBI" id="CHEBI:456216"/>
        <dbReference type="EC" id="2.7.2.7"/>
    </reaction>
</comment>
<dbReference type="Gene3D" id="3.30.420.40">
    <property type="match status" value="2"/>
</dbReference>
<keyword evidence="4 9" id="KW-0808">Transferase</keyword>
<dbReference type="NCBIfam" id="NF002834">
    <property type="entry name" value="PRK03011.1-5"/>
    <property type="match status" value="1"/>
</dbReference>
<dbReference type="RefSeq" id="WP_283231197.1">
    <property type="nucleotide sequence ID" value="NZ_JASGBQ010000018.1"/>
</dbReference>
<keyword evidence="7 9" id="KW-0067">ATP-binding</keyword>
<dbReference type="SUPFAM" id="SSF53067">
    <property type="entry name" value="Actin-like ATPase domain"/>
    <property type="match status" value="2"/>
</dbReference>
<dbReference type="EC" id="2.7.2.7" evidence="9"/>
<reference evidence="11 12" key="1">
    <citation type="submission" date="2023-05" db="EMBL/GenBank/DDBJ databases">
        <title>[ruminococcus] sp. nov., isolated from a pig farm feces dump.</title>
        <authorList>
            <person name="Chang Y.-H."/>
        </authorList>
    </citation>
    <scope>NUCLEOTIDE SEQUENCE [LARGE SCALE GENOMIC DNA]</scope>
    <source>
        <strain evidence="11 12">YH-rum2234</strain>
    </source>
</reference>
<evidence type="ECO:0000256" key="3">
    <source>
        <dbReference type="ARBA" id="ARBA00022490"/>
    </source>
</evidence>
<dbReference type="EMBL" id="JASGBQ010000018">
    <property type="protein sequence ID" value="MDI9242754.1"/>
    <property type="molecule type" value="Genomic_DNA"/>
</dbReference>
<dbReference type="GO" id="GO:0008776">
    <property type="term" value="F:acetate kinase activity"/>
    <property type="evidence" value="ECO:0007669"/>
    <property type="project" value="TreeGrafter"/>
</dbReference>
<dbReference type="Pfam" id="PF00871">
    <property type="entry name" value="Acetate_kinase"/>
    <property type="match status" value="1"/>
</dbReference>
<gene>
    <name evidence="9 11" type="primary">buk</name>
    <name evidence="11" type="ORF">QJ036_09780</name>
</gene>
<comment type="subcellular location">
    <subcellularLocation>
        <location evidence="1 9">Cytoplasm</location>
    </subcellularLocation>
</comment>
<proteinExistence type="inferred from homology"/>
<protein>
    <recommendedName>
        <fullName evidence="9">Probable butyrate kinase</fullName>
        <shortName evidence="9">BK</shortName>
        <ecNumber evidence="9">2.7.2.7</ecNumber>
    </recommendedName>
    <alternativeName>
        <fullName evidence="9">Branched-chain carboxylic acid kinase</fullName>
    </alternativeName>
</protein>
<evidence type="ECO:0000256" key="7">
    <source>
        <dbReference type="ARBA" id="ARBA00022840"/>
    </source>
</evidence>
<dbReference type="PIRSF" id="PIRSF036458">
    <property type="entry name" value="Butyrate_kin"/>
    <property type="match status" value="1"/>
</dbReference>
<dbReference type="InterPro" id="IPR011245">
    <property type="entry name" value="Butyrate_kin"/>
</dbReference>
<comment type="similarity">
    <text evidence="2 9 10">Belongs to the acetokinase family.</text>
</comment>
<evidence type="ECO:0000256" key="1">
    <source>
        <dbReference type="ARBA" id="ARBA00004496"/>
    </source>
</evidence>
<evidence type="ECO:0000256" key="2">
    <source>
        <dbReference type="ARBA" id="ARBA00008748"/>
    </source>
</evidence>
<dbReference type="NCBIfam" id="TIGR02707">
    <property type="entry name" value="butyr_kinase"/>
    <property type="match status" value="1"/>
</dbReference>
<dbReference type="InterPro" id="IPR000890">
    <property type="entry name" value="Aliphatic_acid_kin_short-chain"/>
</dbReference>
<evidence type="ECO:0000313" key="12">
    <source>
        <dbReference type="Proteomes" id="UP001300383"/>
    </source>
</evidence>
<dbReference type="PROSITE" id="PS01075">
    <property type="entry name" value="ACETATE_KINASE_1"/>
    <property type="match status" value="1"/>
</dbReference>